<dbReference type="PRINTS" id="PR01414">
    <property type="entry name" value="CCMBBIOGNSIS"/>
</dbReference>
<sequence>MSIFLRLIRRDLRLALRQGADAATAVLFFVLCVVLFPFGVGPEPNILARIAPGVILVGALLASLLSLERLFQADHEDGSLELLALSPLPLEAVALAKVAAHWLITGVPLILAAPLLALLLNLEAGAFGVLLLTLVLATPLLSLIGAVGAALTLGARRGGVLLPLLILPLYIPVLIFAAAAIDASLAGLTPRPHLLLLGGLLAAGVTLAPFASAAALRTALD</sequence>
<dbReference type="Pfam" id="PF03379">
    <property type="entry name" value="CcmB"/>
    <property type="match status" value="1"/>
</dbReference>
<dbReference type="RefSeq" id="WP_012568160.1">
    <property type="nucleotide sequence ID" value="NC_011420.2"/>
</dbReference>
<dbReference type="Proteomes" id="UP000001591">
    <property type="component" value="Chromosome"/>
</dbReference>
<evidence type="ECO:0000256" key="13">
    <source>
        <dbReference type="SAM" id="Phobius"/>
    </source>
</evidence>
<dbReference type="eggNOG" id="COG2386">
    <property type="taxonomic scope" value="Bacteria"/>
</dbReference>
<keyword evidence="8 13" id="KW-0812">Transmembrane</keyword>
<protein>
    <recommendedName>
        <fullName evidence="4 12">Heme exporter protein B</fullName>
    </recommendedName>
</protein>
<gene>
    <name evidence="14" type="primary">ccmB</name>
    <name evidence="14" type="ordered locus">RC1_3012</name>
</gene>
<feature type="transmembrane region" description="Helical" evidence="13">
    <location>
        <begin position="98"/>
        <end position="120"/>
    </location>
</feature>
<dbReference type="PANTHER" id="PTHR30070">
    <property type="entry name" value="HEME EXPORTER PROTEIN B"/>
    <property type="match status" value="1"/>
</dbReference>
<dbReference type="HOGENOM" id="CLU_079069_1_0_5"/>
<evidence type="ECO:0000256" key="9">
    <source>
        <dbReference type="ARBA" id="ARBA00022748"/>
    </source>
</evidence>
<dbReference type="AlphaFoldDB" id="B6IVQ6"/>
<evidence type="ECO:0000256" key="2">
    <source>
        <dbReference type="ARBA" id="ARBA00004429"/>
    </source>
</evidence>
<name>B6IVQ6_RHOCS</name>
<keyword evidence="10 13" id="KW-1133">Transmembrane helix</keyword>
<dbReference type="KEGG" id="rce:RC1_3012"/>
<accession>B6IVQ6</accession>
<evidence type="ECO:0000256" key="12">
    <source>
        <dbReference type="PIRNR" id="PIRNR002764"/>
    </source>
</evidence>
<dbReference type="GO" id="GO:0005886">
    <property type="term" value="C:plasma membrane"/>
    <property type="evidence" value="ECO:0007669"/>
    <property type="project" value="UniProtKB-SubCell"/>
</dbReference>
<feature type="transmembrane region" description="Helical" evidence="13">
    <location>
        <begin position="193"/>
        <end position="216"/>
    </location>
</feature>
<evidence type="ECO:0000313" key="15">
    <source>
        <dbReference type="Proteomes" id="UP000001591"/>
    </source>
</evidence>
<evidence type="ECO:0000256" key="3">
    <source>
        <dbReference type="ARBA" id="ARBA00010544"/>
    </source>
</evidence>
<evidence type="ECO:0000256" key="10">
    <source>
        <dbReference type="ARBA" id="ARBA00022989"/>
    </source>
</evidence>
<keyword evidence="5 12" id="KW-0813">Transport</keyword>
<evidence type="ECO:0000256" key="6">
    <source>
        <dbReference type="ARBA" id="ARBA00022475"/>
    </source>
</evidence>
<evidence type="ECO:0000256" key="4">
    <source>
        <dbReference type="ARBA" id="ARBA00016452"/>
    </source>
</evidence>
<dbReference type="GO" id="GO:0017004">
    <property type="term" value="P:cytochrome complex assembly"/>
    <property type="evidence" value="ECO:0007669"/>
    <property type="project" value="UniProtKB-KW"/>
</dbReference>
<evidence type="ECO:0000256" key="7">
    <source>
        <dbReference type="ARBA" id="ARBA00022519"/>
    </source>
</evidence>
<keyword evidence="7 12" id="KW-0997">Cell inner membrane</keyword>
<feature type="transmembrane region" description="Helical" evidence="13">
    <location>
        <begin position="20"/>
        <end position="40"/>
    </location>
</feature>
<keyword evidence="11 12" id="KW-0472">Membrane</keyword>
<evidence type="ECO:0000256" key="5">
    <source>
        <dbReference type="ARBA" id="ARBA00022448"/>
    </source>
</evidence>
<evidence type="ECO:0000256" key="11">
    <source>
        <dbReference type="ARBA" id="ARBA00023136"/>
    </source>
</evidence>
<proteinExistence type="inferred from homology"/>
<dbReference type="GO" id="GO:1903607">
    <property type="term" value="P:cytochrome c biosynthetic process"/>
    <property type="evidence" value="ECO:0007669"/>
    <property type="project" value="TreeGrafter"/>
</dbReference>
<dbReference type="GO" id="GO:0015232">
    <property type="term" value="F:heme transmembrane transporter activity"/>
    <property type="evidence" value="ECO:0007669"/>
    <property type="project" value="InterPro"/>
</dbReference>
<organism evidence="14 15">
    <name type="scientific">Rhodospirillum centenum (strain ATCC 51521 / SW)</name>
    <dbReference type="NCBI Taxonomy" id="414684"/>
    <lineage>
        <taxon>Bacteria</taxon>
        <taxon>Pseudomonadati</taxon>
        <taxon>Pseudomonadota</taxon>
        <taxon>Alphaproteobacteria</taxon>
        <taxon>Rhodospirillales</taxon>
        <taxon>Rhodospirillaceae</taxon>
        <taxon>Rhodospirillum</taxon>
    </lineage>
</organism>
<evidence type="ECO:0000256" key="8">
    <source>
        <dbReference type="ARBA" id="ARBA00022692"/>
    </source>
</evidence>
<dbReference type="InterPro" id="IPR026031">
    <property type="entry name" value="Cyt_c_CcmB_bac"/>
</dbReference>
<keyword evidence="6 12" id="KW-1003">Cell membrane</keyword>
<keyword evidence="9 12" id="KW-0201">Cytochrome c-type biogenesis</keyword>
<reference evidence="14 15" key="1">
    <citation type="journal article" date="2010" name="BMC Genomics">
        <title>Metabolic flexibility revealed in the genome of the cyst-forming alpha-1 proteobacterium Rhodospirillum centenum.</title>
        <authorList>
            <person name="Lu Y.K."/>
            <person name="Marden J."/>
            <person name="Han M."/>
            <person name="Swingley W.D."/>
            <person name="Mastrian S.D."/>
            <person name="Chowdhury S.R."/>
            <person name="Hao J."/>
            <person name="Helmy T."/>
            <person name="Kim S."/>
            <person name="Kurdoglu A.A."/>
            <person name="Matthies H.J."/>
            <person name="Rollo D."/>
            <person name="Stothard P."/>
            <person name="Blankenship R.E."/>
            <person name="Bauer C.E."/>
            <person name="Touchman J.W."/>
        </authorList>
    </citation>
    <scope>NUCLEOTIDE SEQUENCE [LARGE SCALE GENOMIC DNA]</scope>
    <source>
        <strain evidence="15">ATCC 51521 / SW</strain>
    </source>
</reference>
<evidence type="ECO:0000313" key="14">
    <source>
        <dbReference type="EMBL" id="ACJ00380.1"/>
    </source>
</evidence>
<dbReference type="InterPro" id="IPR003544">
    <property type="entry name" value="Cyt_c_biogenesis_CcmB"/>
</dbReference>
<dbReference type="NCBIfam" id="TIGR01190">
    <property type="entry name" value="ccmB"/>
    <property type="match status" value="1"/>
</dbReference>
<comment type="function">
    <text evidence="1 12">Required for the export of heme to the periplasm for the biogenesis of c-type cytochromes.</text>
</comment>
<comment type="similarity">
    <text evidence="3 12">Belongs to the CcmB/CycW/HelB family.</text>
</comment>
<feature type="transmembrane region" description="Helical" evidence="13">
    <location>
        <begin position="160"/>
        <end position="181"/>
    </location>
</feature>
<dbReference type="PANTHER" id="PTHR30070:SF1">
    <property type="entry name" value="CYTOCHROME C BIOGENESIS B-RELATED"/>
    <property type="match status" value="1"/>
</dbReference>
<comment type="subcellular location">
    <subcellularLocation>
        <location evidence="2">Cell inner membrane</location>
        <topology evidence="2">Multi-pass membrane protein</topology>
    </subcellularLocation>
</comment>
<dbReference type="EMBL" id="CP000613">
    <property type="protein sequence ID" value="ACJ00380.1"/>
    <property type="molecule type" value="Genomic_DNA"/>
</dbReference>
<evidence type="ECO:0000256" key="1">
    <source>
        <dbReference type="ARBA" id="ARBA00002442"/>
    </source>
</evidence>
<feature type="transmembrane region" description="Helical" evidence="13">
    <location>
        <begin position="46"/>
        <end position="67"/>
    </location>
</feature>
<keyword evidence="15" id="KW-1185">Reference proteome</keyword>
<dbReference type="PIRSF" id="PIRSF002764">
    <property type="entry name" value="CcmB"/>
    <property type="match status" value="1"/>
</dbReference>
<dbReference type="STRING" id="414684.RC1_3012"/>
<feature type="transmembrane region" description="Helical" evidence="13">
    <location>
        <begin position="126"/>
        <end position="153"/>
    </location>
</feature>